<dbReference type="InterPro" id="IPR050204">
    <property type="entry name" value="AraC_XylS_family_regulators"/>
</dbReference>
<dbReference type="Pfam" id="PF12833">
    <property type="entry name" value="HTH_18"/>
    <property type="match status" value="1"/>
</dbReference>
<sequence>MHSSDDFLSTPNLDYEAWRDVVRLICGRYTPEGIEPNTFFGRARVRTICGLKAVELTSNAHRLERTRQDIRVDARDHYYAIFQMTGQSRIIQNDRTVELAIGDVALVDAARPVTYVSEKGSDQWWGSLQLPRRSLVSHLGLEPRCLSRRSGAAAARPLRQLLQDGVEDQQSMSVSANAYMRLAFYDLLGALFAPSDPEDTSLHTDKLFARICDIIKDHFADPDFGPCDVAVEARISLRYLQKLFTARNSTCSHFIHSVRLDHAARLLERRSFLKTSQPISEIAYASGFGDYTNFSRKFRRRFGHTPGSHSGDHAEHGRISTAESAA</sequence>
<feature type="region of interest" description="Disordered" evidence="4">
    <location>
        <begin position="302"/>
        <end position="326"/>
    </location>
</feature>
<accession>A0A1M5L0Q5</accession>
<dbReference type="Pfam" id="PF14525">
    <property type="entry name" value="AraC_binding_2"/>
    <property type="match status" value="1"/>
</dbReference>
<keyword evidence="1" id="KW-0805">Transcription regulation</keyword>
<evidence type="ECO:0000256" key="4">
    <source>
        <dbReference type="SAM" id="MobiDB-lite"/>
    </source>
</evidence>
<feature type="domain" description="HTH araC/xylS-type" evidence="5">
    <location>
        <begin position="209"/>
        <end position="312"/>
    </location>
</feature>
<dbReference type="AlphaFoldDB" id="A0A1M5L0Q5"/>
<name>A0A1M5L0Q5_9BRAD</name>
<dbReference type="Gene3D" id="1.10.10.60">
    <property type="entry name" value="Homeodomain-like"/>
    <property type="match status" value="1"/>
</dbReference>
<evidence type="ECO:0000256" key="3">
    <source>
        <dbReference type="ARBA" id="ARBA00023163"/>
    </source>
</evidence>
<dbReference type="PANTHER" id="PTHR46796:SF6">
    <property type="entry name" value="ARAC SUBFAMILY"/>
    <property type="match status" value="1"/>
</dbReference>
<evidence type="ECO:0000259" key="5">
    <source>
        <dbReference type="PROSITE" id="PS01124"/>
    </source>
</evidence>
<dbReference type="InterPro" id="IPR018060">
    <property type="entry name" value="HTH_AraC"/>
</dbReference>
<evidence type="ECO:0000256" key="2">
    <source>
        <dbReference type="ARBA" id="ARBA00023125"/>
    </source>
</evidence>
<dbReference type="PROSITE" id="PS01124">
    <property type="entry name" value="HTH_ARAC_FAMILY_2"/>
    <property type="match status" value="1"/>
</dbReference>
<evidence type="ECO:0000313" key="6">
    <source>
        <dbReference type="EMBL" id="SHG58664.1"/>
    </source>
</evidence>
<dbReference type="EMBL" id="LT670818">
    <property type="protein sequence ID" value="SHG58664.1"/>
    <property type="molecule type" value="Genomic_DNA"/>
</dbReference>
<dbReference type="SMART" id="SM00342">
    <property type="entry name" value="HTH_ARAC"/>
    <property type="match status" value="1"/>
</dbReference>
<organism evidence="6 7">
    <name type="scientific">Bradyrhizobium erythrophlei</name>
    <dbReference type="NCBI Taxonomy" id="1437360"/>
    <lineage>
        <taxon>Bacteria</taxon>
        <taxon>Pseudomonadati</taxon>
        <taxon>Pseudomonadota</taxon>
        <taxon>Alphaproteobacteria</taxon>
        <taxon>Hyphomicrobiales</taxon>
        <taxon>Nitrobacteraceae</taxon>
        <taxon>Bradyrhizobium</taxon>
    </lineage>
</organism>
<evidence type="ECO:0000313" key="7">
    <source>
        <dbReference type="Proteomes" id="UP000190675"/>
    </source>
</evidence>
<evidence type="ECO:0000256" key="1">
    <source>
        <dbReference type="ARBA" id="ARBA00023015"/>
    </source>
</evidence>
<dbReference type="InterPro" id="IPR009057">
    <property type="entry name" value="Homeodomain-like_sf"/>
</dbReference>
<reference evidence="6 7" key="1">
    <citation type="submission" date="2016-11" db="EMBL/GenBank/DDBJ databases">
        <authorList>
            <person name="Jaros S."/>
            <person name="Januszkiewicz K."/>
            <person name="Wedrychowicz H."/>
        </authorList>
    </citation>
    <scope>NUCLEOTIDE SEQUENCE [LARGE SCALE GENOMIC DNA]</scope>
    <source>
        <strain evidence="6 7">GAS242</strain>
    </source>
</reference>
<gene>
    <name evidence="6" type="ORF">SAMN05444169_3191</name>
</gene>
<dbReference type="InterPro" id="IPR020449">
    <property type="entry name" value="Tscrpt_reg_AraC-type_HTH"/>
</dbReference>
<protein>
    <submittedName>
        <fullName evidence="6">AraC-type DNA-binding protein</fullName>
    </submittedName>
</protein>
<dbReference type="GO" id="GO:0043565">
    <property type="term" value="F:sequence-specific DNA binding"/>
    <property type="evidence" value="ECO:0007669"/>
    <property type="project" value="InterPro"/>
</dbReference>
<dbReference type="InterPro" id="IPR035418">
    <property type="entry name" value="AraC-bd_2"/>
</dbReference>
<dbReference type="SUPFAM" id="SSF46689">
    <property type="entry name" value="Homeodomain-like"/>
    <property type="match status" value="1"/>
</dbReference>
<keyword evidence="3" id="KW-0804">Transcription</keyword>
<keyword evidence="2 6" id="KW-0238">DNA-binding</keyword>
<proteinExistence type="predicted"/>
<dbReference type="GO" id="GO:0003700">
    <property type="term" value="F:DNA-binding transcription factor activity"/>
    <property type="evidence" value="ECO:0007669"/>
    <property type="project" value="InterPro"/>
</dbReference>
<dbReference type="PANTHER" id="PTHR46796">
    <property type="entry name" value="HTH-TYPE TRANSCRIPTIONAL ACTIVATOR RHAS-RELATED"/>
    <property type="match status" value="1"/>
</dbReference>
<dbReference type="Proteomes" id="UP000190675">
    <property type="component" value="Chromosome I"/>
</dbReference>
<dbReference type="PRINTS" id="PR00032">
    <property type="entry name" value="HTHARAC"/>
</dbReference>